<dbReference type="AlphaFoldDB" id="A0AAD7TEH2"/>
<evidence type="ECO:0000313" key="4">
    <source>
        <dbReference type="EMBL" id="KAJ8454070.1"/>
    </source>
</evidence>
<dbReference type="GO" id="GO:0007166">
    <property type="term" value="P:cell surface receptor signaling pathway"/>
    <property type="evidence" value="ECO:0007669"/>
    <property type="project" value="InterPro"/>
</dbReference>
<dbReference type="PANTHER" id="PTHR10039:SF17">
    <property type="entry name" value="FUNGAL STAND N-TERMINAL GOODBYE DOMAIN-CONTAINING PROTEIN-RELATED"/>
    <property type="match status" value="1"/>
</dbReference>
<accession>A0AAD7TEH2</accession>
<dbReference type="InterPro" id="IPR056884">
    <property type="entry name" value="NPHP3-like_N"/>
</dbReference>
<dbReference type="Gene3D" id="1.20.930.20">
    <property type="entry name" value="Adaptor protein Cbl, N-terminal domain"/>
    <property type="match status" value="1"/>
</dbReference>
<proteinExistence type="predicted"/>
<dbReference type="EMBL" id="JAPEVG010001062">
    <property type="protein sequence ID" value="KAJ8454070.1"/>
    <property type="molecule type" value="Genomic_DNA"/>
</dbReference>
<dbReference type="InterPro" id="IPR059179">
    <property type="entry name" value="MLKL-like_MCAfunc"/>
</dbReference>
<dbReference type="Proteomes" id="UP001215151">
    <property type="component" value="Unassembled WGS sequence"/>
</dbReference>
<dbReference type="Pfam" id="PF24883">
    <property type="entry name" value="NPHP3_N"/>
    <property type="match status" value="1"/>
</dbReference>
<evidence type="ECO:0000259" key="3">
    <source>
        <dbReference type="Pfam" id="PF24883"/>
    </source>
</evidence>
<feature type="region of interest" description="Disordered" evidence="2">
    <location>
        <begin position="1"/>
        <end position="37"/>
    </location>
</feature>
<dbReference type="InterPro" id="IPR036537">
    <property type="entry name" value="Adaptor_Cbl_N_dom_sf"/>
</dbReference>
<keyword evidence="1" id="KW-0677">Repeat</keyword>
<dbReference type="CDD" id="cd21037">
    <property type="entry name" value="MLKL_NTD"/>
    <property type="match status" value="1"/>
</dbReference>
<protein>
    <recommendedName>
        <fullName evidence="3">Nephrocystin 3-like N-terminal domain-containing protein</fullName>
    </recommendedName>
</protein>
<sequence>MHRLRAKRHANPAPSTRAPSFPESGTQSTPATEGSRGKKIVKTSLNYLIPALKITKEMSSICPQLQLALGVLIKILETYKGYSEATEAIGTLLSRIHSLNEKLGKIQSKDSCPPALKERLDSFASQLQEVVEEASKVQSERGIVQFFNAANNVKKTESWIQKLDQHINDFSIEGIFTLELTVHQVLNAITAMEAPARTQANDALRKALRPVIEALLHSGTNIHVQCHENTRKEVLVTLGSWLRPEHPPLSDQPILWLYALAGSGKSTIAWSIADRWDKEELLGASFFCARDGDRSNINCIFRTIAYQLALHLPVFREHLIKILETEPDLYSSTPTRQLEKLIVEPLEAARADAKSEATFPIYVAIVIDALDECKDDAAVSTILKSLALHIERLSPLKAWTKTPTNWL</sequence>
<feature type="compositionally biased region" description="Polar residues" evidence="2">
    <location>
        <begin position="13"/>
        <end position="32"/>
    </location>
</feature>
<evidence type="ECO:0000256" key="1">
    <source>
        <dbReference type="ARBA" id="ARBA00022737"/>
    </source>
</evidence>
<reference evidence="4" key="1">
    <citation type="submission" date="2022-11" db="EMBL/GenBank/DDBJ databases">
        <title>Genome Sequence of Cubamyces cubensis.</title>
        <authorList>
            <person name="Buettner E."/>
        </authorList>
    </citation>
    <scope>NUCLEOTIDE SEQUENCE</scope>
    <source>
        <strain evidence="4">MPL-01</strain>
    </source>
</reference>
<dbReference type="Gene3D" id="3.40.50.300">
    <property type="entry name" value="P-loop containing nucleotide triphosphate hydrolases"/>
    <property type="match status" value="1"/>
</dbReference>
<dbReference type="PANTHER" id="PTHR10039">
    <property type="entry name" value="AMELOGENIN"/>
    <property type="match status" value="1"/>
</dbReference>
<feature type="compositionally biased region" description="Basic residues" evidence="2">
    <location>
        <begin position="1"/>
        <end position="10"/>
    </location>
</feature>
<comment type="caution">
    <text evidence="4">The sequence shown here is derived from an EMBL/GenBank/DDBJ whole genome shotgun (WGS) entry which is preliminary data.</text>
</comment>
<feature type="domain" description="Nephrocystin 3-like N-terminal" evidence="3">
    <location>
        <begin position="250"/>
        <end position="386"/>
    </location>
</feature>
<evidence type="ECO:0000313" key="5">
    <source>
        <dbReference type="Proteomes" id="UP001215151"/>
    </source>
</evidence>
<name>A0AAD7TEH2_9APHY</name>
<dbReference type="SUPFAM" id="SSF52540">
    <property type="entry name" value="P-loop containing nucleoside triphosphate hydrolases"/>
    <property type="match status" value="1"/>
</dbReference>
<keyword evidence="5" id="KW-1185">Reference proteome</keyword>
<organism evidence="4 5">
    <name type="scientific">Trametes cubensis</name>
    <dbReference type="NCBI Taxonomy" id="1111947"/>
    <lineage>
        <taxon>Eukaryota</taxon>
        <taxon>Fungi</taxon>
        <taxon>Dikarya</taxon>
        <taxon>Basidiomycota</taxon>
        <taxon>Agaricomycotina</taxon>
        <taxon>Agaricomycetes</taxon>
        <taxon>Polyporales</taxon>
        <taxon>Polyporaceae</taxon>
        <taxon>Trametes</taxon>
    </lineage>
</organism>
<dbReference type="InterPro" id="IPR027417">
    <property type="entry name" value="P-loop_NTPase"/>
</dbReference>
<evidence type="ECO:0000256" key="2">
    <source>
        <dbReference type="SAM" id="MobiDB-lite"/>
    </source>
</evidence>
<gene>
    <name evidence="4" type="ORF">ONZ51_g13242</name>
</gene>